<accession>A0A1M6RDG5</accession>
<name>A0A1M6RDG5_9FLAO</name>
<dbReference type="Proteomes" id="UP000184031">
    <property type="component" value="Unassembled WGS sequence"/>
</dbReference>
<proteinExistence type="predicted"/>
<evidence type="ECO:0000313" key="3">
    <source>
        <dbReference type="Proteomes" id="UP000184031"/>
    </source>
</evidence>
<organism evidence="2 3">
    <name type="scientific">Flagellimonas taeanensis</name>
    <dbReference type="NCBI Taxonomy" id="1005926"/>
    <lineage>
        <taxon>Bacteria</taxon>
        <taxon>Pseudomonadati</taxon>
        <taxon>Bacteroidota</taxon>
        <taxon>Flavobacteriia</taxon>
        <taxon>Flavobacteriales</taxon>
        <taxon>Flavobacteriaceae</taxon>
        <taxon>Flagellimonas</taxon>
    </lineage>
</organism>
<comment type="caution">
    <text evidence="2">The sequence shown here is derived from an EMBL/GenBank/DDBJ whole genome shotgun (WGS) entry which is preliminary data.</text>
</comment>
<evidence type="ECO:0000313" key="2">
    <source>
        <dbReference type="EMBL" id="SHK30509.1"/>
    </source>
</evidence>
<sequence>MRKKTVNKRHQKGDLVFAKVRPCVTLVVRLYVRKVYYCTIQNNTTASELVYLESELRPYIANLSATKHEQLTL</sequence>
<gene>
    <name evidence="1" type="ORF">SAMN04487891_10244</name>
    <name evidence="2" type="ORF">SAMN05216293_0720</name>
</gene>
<evidence type="ECO:0000313" key="1">
    <source>
        <dbReference type="EMBL" id="SFB74988.1"/>
    </source>
</evidence>
<dbReference type="EMBL" id="FOKU01000002">
    <property type="protein sequence ID" value="SFB74988.1"/>
    <property type="molecule type" value="Genomic_DNA"/>
</dbReference>
<keyword evidence="4" id="KW-1185">Reference proteome</keyword>
<dbReference type="RefSeq" id="WP_072877834.1">
    <property type="nucleotide sequence ID" value="NZ_FOKU01000002.1"/>
</dbReference>
<dbReference type="STRING" id="1055723.SAMN05216293_0720"/>
<dbReference type="Proteomes" id="UP000198940">
    <property type="component" value="Unassembled WGS sequence"/>
</dbReference>
<dbReference type="EMBL" id="FRAT01000002">
    <property type="protein sequence ID" value="SHK30509.1"/>
    <property type="molecule type" value="Genomic_DNA"/>
</dbReference>
<protein>
    <submittedName>
        <fullName evidence="2">Uncharacterized protein</fullName>
    </submittedName>
</protein>
<dbReference type="OrthoDB" id="1163789at2"/>
<evidence type="ECO:0000313" key="4">
    <source>
        <dbReference type="Proteomes" id="UP000198940"/>
    </source>
</evidence>
<reference evidence="2 3" key="1">
    <citation type="submission" date="2016-11" db="EMBL/GenBank/DDBJ databases">
        <authorList>
            <person name="Varghese N."/>
            <person name="Submissions S."/>
        </authorList>
    </citation>
    <scope>NUCLEOTIDE SEQUENCE [LARGE SCALE GENOMIC DNA]</scope>
    <source>
        <strain evidence="2 3">CGMCC 1.12174</strain>
        <strain evidence="1 4">DSM 26351</strain>
    </source>
</reference>
<dbReference type="AlphaFoldDB" id="A0A1M6RDG5"/>